<sequence>MRLQRWSVQAGCKEIFFRQSSSCAAFVDRGQDRGACRLRTAESGKMIGIFPSFFNFDRDSFEVQISAVLPLEGKDLCTERNRQPRDGIWSPHHSKQQGLPCTLRPNPSVPSAELTQPSALEVRPPDKLTSRTAELEDFS</sequence>
<reference evidence="2 3" key="1">
    <citation type="journal article" date="2016" name="Nat. Commun.">
        <title>Extremotolerant tardigrade genome and improved radiotolerance of human cultured cells by tardigrade-unique protein.</title>
        <authorList>
            <person name="Hashimoto T."/>
            <person name="Horikawa D.D."/>
            <person name="Saito Y."/>
            <person name="Kuwahara H."/>
            <person name="Kozuka-Hata H."/>
            <person name="Shin-I T."/>
            <person name="Minakuchi Y."/>
            <person name="Ohishi K."/>
            <person name="Motoyama A."/>
            <person name="Aizu T."/>
            <person name="Enomoto A."/>
            <person name="Kondo K."/>
            <person name="Tanaka S."/>
            <person name="Hara Y."/>
            <person name="Koshikawa S."/>
            <person name="Sagara H."/>
            <person name="Miura T."/>
            <person name="Yokobori S."/>
            <person name="Miyagawa K."/>
            <person name="Suzuki Y."/>
            <person name="Kubo T."/>
            <person name="Oyama M."/>
            <person name="Kohara Y."/>
            <person name="Fujiyama A."/>
            <person name="Arakawa K."/>
            <person name="Katayama T."/>
            <person name="Toyoda A."/>
            <person name="Kunieda T."/>
        </authorList>
    </citation>
    <scope>NUCLEOTIDE SEQUENCE [LARGE SCALE GENOMIC DNA]</scope>
    <source>
        <strain evidence="2 3">YOKOZUNA-1</strain>
    </source>
</reference>
<dbReference type="Proteomes" id="UP000186922">
    <property type="component" value="Unassembled WGS sequence"/>
</dbReference>
<organism evidence="2 3">
    <name type="scientific">Ramazzottius varieornatus</name>
    <name type="common">Water bear</name>
    <name type="synonym">Tardigrade</name>
    <dbReference type="NCBI Taxonomy" id="947166"/>
    <lineage>
        <taxon>Eukaryota</taxon>
        <taxon>Metazoa</taxon>
        <taxon>Ecdysozoa</taxon>
        <taxon>Tardigrada</taxon>
        <taxon>Eutardigrada</taxon>
        <taxon>Parachela</taxon>
        <taxon>Hypsibioidea</taxon>
        <taxon>Ramazzottiidae</taxon>
        <taxon>Ramazzottius</taxon>
    </lineage>
</organism>
<dbReference type="EMBL" id="BDGG01000014">
    <property type="protein sequence ID" value="GAV07203.1"/>
    <property type="molecule type" value="Genomic_DNA"/>
</dbReference>
<name>A0A1D1W388_RAMVA</name>
<evidence type="ECO:0000256" key="1">
    <source>
        <dbReference type="SAM" id="MobiDB-lite"/>
    </source>
</evidence>
<proteinExistence type="predicted"/>
<accession>A0A1D1W388</accession>
<feature type="region of interest" description="Disordered" evidence="1">
    <location>
        <begin position="81"/>
        <end position="139"/>
    </location>
</feature>
<gene>
    <name evidence="2" type="primary">RvY_17073-1</name>
    <name evidence="2" type="synonym">RvY_17073.1</name>
    <name evidence="2" type="ORF">RvY_17073</name>
</gene>
<protein>
    <submittedName>
        <fullName evidence="2">Uncharacterized protein</fullName>
    </submittedName>
</protein>
<keyword evidence="3" id="KW-1185">Reference proteome</keyword>
<comment type="caution">
    <text evidence="2">The sequence shown here is derived from an EMBL/GenBank/DDBJ whole genome shotgun (WGS) entry which is preliminary data.</text>
</comment>
<evidence type="ECO:0000313" key="3">
    <source>
        <dbReference type="Proteomes" id="UP000186922"/>
    </source>
</evidence>
<dbReference type="AlphaFoldDB" id="A0A1D1W388"/>
<evidence type="ECO:0000313" key="2">
    <source>
        <dbReference type="EMBL" id="GAV07203.1"/>
    </source>
</evidence>